<feature type="compositionally biased region" description="Polar residues" evidence="12">
    <location>
        <begin position="31"/>
        <end position="41"/>
    </location>
</feature>
<dbReference type="AlphaFoldDB" id="A0A8I6SMH1"/>
<sequence>MNGGRGVGGARLDPRRGEEGGGEEGRRGPAENNTKVANQIQRDPLAPSPPPQQPQVITLQQLQNLLPIQQVNGSADLGTQKTFVTSNAATPTVVSLQGVPGQFIQASNATTGAGGGGLTYSIQQPQPQQAQQQLQTVTVDGQEAVFIPGGGGLGTLVSPQILRTAPNLLQSPTIFPGQNVTVRPGTHVLQLQQSIPVQVPISTANGTVYQTVHFPLQSFTSLPNVLQTAPMITPQLSQVGTTQMAQIVTPSGQIQQVQVLTPGTAQNTIVVQPKFETQASAGNTIVVQSSPTNQTSQVSSSASATSTTPSSVTSSSTSPQVVGTQAPTSSESIILPQQQISIGGNQQQVHVIPASSLANLTNGLAVRNNNIVQVPLPGVQTVNLPGIGNVQLIQAQPAPAAVQPPPLLQTIPAGAIQIISSGTNGSNTNQDNSDRWQVVGLSSQPVQTSTSNITFEDENCEDKPRSARRVACSCPNCLDGVERSGARKKQHICHVVGCNKIYGKTSHLRAHLRWHTGERPFICNWDFCGKCFTRSDELQRHRRTHTGEKRFQCSECNKKFMRSDHLSKHVRTHQKQRNTEVTTSTNSAGSMDESSSEDDKMLITLKSESDQAELSIVETIDPI</sequence>
<dbReference type="Proteomes" id="UP000494040">
    <property type="component" value="Unassembled WGS sequence"/>
</dbReference>
<evidence type="ECO:0000256" key="9">
    <source>
        <dbReference type="ARBA" id="ARBA00023242"/>
    </source>
</evidence>
<dbReference type="GeneID" id="106666946"/>
<comment type="subcellular location">
    <subcellularLocation>
        <location evidence="1">Nucleus</location>
    </subcellularLocation>
</comment>
<feature type="region of interest" description="Disordered" evidence="12">
    <location>
        <begin position="567"/>
        <end position="599"/>
    </location>
</feature>
<dbReference type="PROSITE" id="PS50157">
    <property type="entry name" value="ZINC_FINGER_C2H2_2"/>
    <property type="match status" value="3"/>
</dbReference>
<keyword evidence="2" id="KW-0479">Metal-binding</keyword>
<dbReference type="PANTHER" id="PTHR23235:SF170">
    <property type="entry name" value="FI01014P-RELATED"/>
    <property type="match status" value="1"/>
</dbReference>
<dbReference type="PROSITE" id="PS00028">
    <property type="entry name" value="ZINC_FINGER_C2H2_1"/>
    <property type="match status" value="3"/>
</dbReference>
<feature type="domain" description="C2H2-type" evidence="13">
    <location>
        <begin position="491"/>
        <end position="520"/>
    </location>
</feature>
<dbReference type="Gene3D" id="3.30.160.60">
    <property type="entry name" value="Classic Zinc Finger"/>
    <property type="match status" value="3"/>
</dbReference>
<keyword evidence="6" id="KW-0805">Transcription regulation</keyword>
<proteinExistence type="inferred from homology"/>
<dbReference type="Pfam" id="PF00096">
    <property type="entry name" value="zf-C2H2"/>
    <property type="match status" value="2"/>
</dbReference>
<dbReference type="FunFam" id="3.30.160.60:FF:000014">
    <property type="entry name" value="Transcription factor Sp3"/>
    <property type="match status" value="1"/>
</dbReference>
<keyword evidence="9" id="KW-0539">Nucleus</keyword>
<evidence type="ECO:0000256" key="10">
    <source>
        <dbReference type="ARBA" id="ARBA00038409"/>
    </source>
</evidence>
<dbReference type="GO" id="GO:0005634">
    <property type="term" value="C:nucleus"/>
    <property type="evidence" value="ECO:0007669"/>
    <property type="project" value="UniProtKB-SubCell"/>
</dbReference>
<feature type="compositionally biased region" description="Polar residues" evidence="12">
    <location>
        <begin position="579"/>
        <end position="589"/>
    </location>
</feature>
<evidence type="ECO:0000313" key="14">
    <source>
        <dbReference type="EnsemblMetazoa" id="XP_024084440.1"/>
    </source>
</evidence>
<feature type="compositionally biased region" description="Low complexity" evidence="12">
    <location>
        <begin position="295"/>
        <end position="322"/>
    </location>
</feature>
<evidence type="ECO:0000256" key="12">
    <source>
        <dbReference type="SAM" id="MobiDB-lite"/>
    </source>
</evidence>
<keyword evidence="3" id="KW-0677">Repeat</keyword>
<evidence type="ECO:0000256" key="8">
    <source>
        <dbReference type="ARBA" id="ARBA00023163"/>
    </source>
</evidence>
<feature type="compositionally biased region" description="Basic and acidic residues" evidence="12">
    <location>
        <begin position="12"/>
        <end position="29"/>
    </location>
</feature>
<evidence type="ECO:0000256" key="4">
    <source>
        <dbReference type="ARBA" id="ARBA00022771"/>
    </source>
</evidence>
<dbReference type="InterPro" id="IPR013087">
    <property type="entry name" value="Znf_C2H2_type"/>
</dbReference>
<keyword evidence="8" id="KW-0804">Transcription</keyword>
<dbReference type="GO" id="GO:0008270">
    <property type="term" value="F:zinc ion binding"/>
    <property type="evidence" value="ECO:0007669"/>
    <property type="project" value="UniProtKB-KW"/>
</dbReference>
<dbReference type="FunFam" id="3.30.160.60:FF:001110">
    <property type="entry name" value="Krueppel factor 13"/>
    <property type="match status" value="1"/>
</dbReference>
<dbReference type="GO" id="GO:0000978">
    <property type="term" value="F:RNA polymerase II cis-regulatory region sequence-specific DNA binding"/>
    <property type="evidence" value="ECO:0007669"/>
    <property type="project" value="TreeGrafter"/>
</dbReference>
<reference evidence="14" key="1">
    <citation type="submission" date="2022-01" db="UniProtKB">
        <authorList>
            <consortium name="EnsemblMetazoa"/>
        </authorList>
    </citation>
    <scope>IDENTIFICATION</scope>
</reference>
<keyword evidence="7" id="KW-0238">DNA-binding</keyword>
<dbReference type="SUPFAM" id="SSF57667">
    <property type="entry name" value="beta-beta-alpha zinc fingers"/>
    <property type="match status" value="1"/>
</dbReference>
<evidence type="ECO:0000256" key="5">
    <source>
        <dbReference type="ARBA" id="ARBA00022833"/>
    </source>
</evidence>
<feature type="region of interest" description="Disordered" evidence="12">
    <location>
        <begin position="288"/>
        <end position="329"/>
    </location>
</feature>
<dbReference type="SMART" id="SM00355">
    <property type="entry name" value="ZnF_C2H2"/>
    <property type="match status" value="3"/>
</dbReference>
<feature type="domain" description="C2H2-type" evidence="13">
    <location>
        <begin position="551"/>
        <end position="578"/>
    </location>
</feature>
<dbReference type="OMA" id="THTKIRS"/>
<feature type="domain" description="C2H2-type" evidence="13">
    <location>
        <begin position="521"/>
        <end position="550"/>
    </location>
</feature>
<comment type="similarity">
    <text evidence="10">Belongs to the Sp1 C2H2-type zinc-finger protein family.</text>
</comment>
<keyword evidence="4 11" id="KW-0863">Zinc-finger</keyword>
<evidence type="ECO:0000256" key="1">
    <source>
        <dbReference type="ARBA" id="ARBA00004123"/>
    </source>
</evidence>
<feature type="region of interest" description="Disordered" evidence="12">
    <location>
        <begin position="1"/>
        <end position="54"/>
    </location>
</feature>
<dbReference type="InterPro" id="IPR036236">
    <property type="entry name" value="Znf_C2H2_sf"/>
</dbReference>
<organism evidence="14 15">
    <name type="scientific">Cimex lectularius</name>
    <name type="common">Bed bug</name>
    <name type="synonym">Acanthia lectularia</name>
    <dbReference type="NCBI Taxonomy" id="79782"/>
    <lineage>
        <taxon>Eukaryota</taxon>
        <taxon>Metazoa</taxon>
        <taxon>Ecdysozoa</taxon>
        <taxon>Arthropoda</taxon>
        <taxon>Hexapoda</taxon>
        <taxon>Insecta</taxon>
        <taxon>Pterygota</taxon>
        <taxon>Neoptera</taxon>
        <taxon>Paraneoptera</taxon>
        <taxon>Hemiptera</taxon>
        <taxon>Heteroptera</taxon>
        <taxon>Panheteroptera</taxon>
        <taxon>Cimicomorpha</taxon>
        <taxon>Cimicidae</taxon>
        <taxon>Cimex</taxon>
    </lineage>
</organism>
<name>A0A8I6SMH1_CIMLE</name>
<evidence type="ECO:0000256" key="7">
    <source>
        <dbReference type="ARBA" id="ARBA00023125"/>
    </source>
</evidence>
<dbReference type="GO" id="GO:0000981">
    <property type="term" value="F:DNA-binding transcription factor activity, RNA polymerase II-specific"/>
    <property type="evidence" value="ECO:0007669"/>
    <property type="project" value="TreeGrafter"/>
</dbReference>
<dbReference type="OrthoDB" id="6365676at2759"/>
<evidence type="ECO:0000313" key="15">
    <source>
        <dbReference type="Proteomes" id="UP000494040"/>
    </source>
</evidence>
<evidence type="ECO:0000256" key="2">
    <source>
        <dbReference type="ARBA" id="ARBA00022723"/>
    </source>
</evidence>
<protein>
    <recommendedName>
        <fullName evidence="13">C2H2-type domain-containing protein</fullName>
    </recommendedName>
</protein>
<dbReference type="RefSeq" id="XP_024084440.1">
    <property type="nucleotide sequence ID" value="XM_024228672.1"/>
</dbReference>
<evidence type="ECO:0000259" key="13">
    <source>
        <dbReference type="PROSITE" id="PS50157"/>
    </source>
</evidence>
<keyword evidence="15" id="KW-1185">Reference proteome</keyword>
<keyword evidence="5" id="KW-0862">Zinc</keyword>
<dbReference type="EnsemblMetazoa" id="XM_024228672.1">
    <property type="protein sequence ID" value="XP_024084440.1"/>
    <property type="gene ID" value="LOC106666946"/>
</dbReference>
<evidence type="ECO:0000256" key="3">
    <source>
        <dbReference type="ARBA" id="ARBA00022737"/>
    </source>
</evidence>
<dbReference type="PANTHER" id="PTHR23235">
    <property type="entry name" value="KRUEPPEL-LIKE TRANSCRIPTION FACTOR"/>
    <property type="match status" value="1"/>
</dbReference>
<accession>A0A8I6SMH1</accession>
<dbReference type="KEGG" id="clec:106666946"/>
<evidence type="ECO:0000256" key="6">
    <source>
        <dbReference type="ARBA" id="ARBA00023015"/>
    </source>
</evidence>
<evidence type="ECO:0000256" key="11">
    <source>
        <dbReference type="PROSITE-ProRule" id="PRU00042"/>
    </source>
</evidence>